<dbReference type="GO" id="GO:0032259">
    <property type="term" value="P:methylation"/>
    <property type="evidence" value="ECO:0007669"/>
    <property type="project" value="UniProtKB-KW"/>
</dbReference>
<feature type="compositionally biased region" description="Basic and acidic residues" evidence="9">
    <location>
        <begin position="230"/>
        <end position="243"/>
    </location>
</feature>
<dbReference type="Gene3D" id="3.40.50.150">
    <property type="entry name" value="Vaccinia Virus protein VP39"/>
    <property type="match status" value="1"/>
</dbReference>
<evidence type="ECO:0000313" key="12">
    <source>
        <dbReference type="Proteomes" id="UP000589036"/>
    </source>
</evidence>
<evidence type="ECO:0000256" key="3">
    <source>
        <dbReference type="ARBA" id="ARBA00022679"/>
    </source>
</evidence>
<dbReference type="InterPro" id="IPR001091">
    <property type="entry name" value="RM_Methyltransferase"/>
</dbReference>
<dbReference type="GO" id="GO:0009307">
    <property type="term" value="P:DNA restriction-modification system"/>
    <property type="evidence" value="ECO:0007669"/>
    <property type="project" value="UniProtKB-KW"/>
</dbReference>
<dbReference type="PROSITE" id="PS00093">
    <property type="entry name" value="N4_MTASE"/>
    <property type="match status" value="1"/>
</dbReference>
<dbReference type="GO" id="GO:0015667">
    <property type="term" value="F:site-specific DNA-methyltransferase (cytosine-N4-specific) activity"/>
    <property type="evidence" value="ECO:0007669"/>
    <property type="project" value="UniProtKB-EC"/>
</dbReference>
<dbReference type="InterPro" id="IPR029063">
    <property type="entry name" value="SAM-dependent_MTases_sf"/>
</dbReference>
<evidence type="ECO:0000256" key="2">
    <source>
        <dbReference type="ARBA" id="ARBA00022603"/>
    </source>
</evidence>
<evidence type="ECO:0000256" key="4">
    <source>
        <dbReference type="ARBA" id="ARBA00022691"/>
    </source>
</evidence>
<keyword evidence="2 11" id="KW-0489">Methyltransferase</keyword>
<organism evidence="11 12">
    <name type="scientific">Spinactinospora alkalitolerans</name>
    <dbReference type="NCBI Taxonomy" id="687207"/>
    <lineage>
        <taxon>Bacteria</taxon>
        <taxon>Bacillati</taxon>
        <taxon>Actinomycetota</taxon>
        <taxon>Actinomycetes</taxon>
        <taxon>Streptosporangiales</taxon>
        <taxon>Nocardiopsidaceae</taxon>
        <taxon>Spinactinospora</taxon>
    </lineage>
</organism>
<keyword evidence="3 11" id="KW-0808">Transferase</keyword>
<feature type="domain" description="DNA methylase N-4/N-6" evidence="10">
    <location>
        <begin position="30"/>
        <end position="341"/>
    </location>
</feature>
<protein>
    <recommendedName>
        <fullName evidence="8">Methyltransferase</fullName>
        <ecNumber evidence="8">2.1.1.-</ecNumber>
    </recommendedName>
</protein>
<dbReference type="SUPFAM" id="SSF53335">
    <property type="entry name" value="S-adenosyl-L-methionine-dependent methyltransferases"/>
    <property type="match status" value="1"/>
</dbReference>
<keyword evidence="6" id="KW-0238">DNA-binding</keyword>
<name>A0A852U7F2_9ACTN</name>
<evidence type="ECO:0000259" key="10">
    <source>
        <dbReference type="Pfam" id="PF01555"/>
    </source>
</evidence>
<dbReference type="EMBL" id="JACCCC010000001">
    <property type="protein sequence ID" value="NYE49994.1"/>
    <property type="molecule type" value="Genomic_DNA"/>
</dbReference>
<proteinExistence type="inferred from homology"/>
<reference evidence="11 12" key="1">
    <citation type="submission" date="2020-07" db="EMBL/GenBank/DDBJ databases">
        <title>Sequencing the genomes of 1000 actinobacteria strains.</title>
        <authorList>
            <person name="Klenk H.-P."/>
        </authorList>
    </citation>
    <scope>NUCLEOTIDE SEQUENCE [LARGE SCALE GENOMIC DNA]</scope>
    <source>
        <strain evidence="11 12">CXB654</strain>
    </source>
</reference>
<evidence type="ECO:0000256" key="8">
    <source>
        <dbReference type="RuleBase" id="RU362026"/>
    </source>
</evidence>
<dbReference type="GO" id="GO:0003677">
    <property type="term" value="F:DNA binding"/>
    <property type="evidence" value="ECO:0007669"/>
    <property type="project" value="UniProtKB-KW"/>
</dbReference>
<feature type="region of interest" description="Disordered" evidence="9">
    <location>
        <begin position="187"/>
        <end position="268"/>
    </location>
</feature>
<gene>
    <name evidence="11" type="ORF">HDA32_005114</name>
</gene>
<dbReference type="InterPro" id="IPR017985">
    <property type="entry name" value="MeTrfase_CN4_CS"/>
</dbReference>
<evidence type="ECO:0000256" key="7">
    <source>
        <dbReference type="ARBA" id="ARBA00049120"/>
    </source>
</evidence>
<evidence type="ECO:0000256" key="6">
    <source>
        <dbReference type="ARBA" id="ARBA00023125"/>
    </source>
</evidence>
<evidence type="ECO:0000256" key="1">
    <source>
        <dbReference type="ARBA" id="ARBA00010203"/>
    </source>
</evidence>
<dbReference type="EC" id="2.1.1.-" evidence="8"/>
<accession>A0A852U7F2</accession>
<sequence>MTIPYHEDEATRIFVGDAHDVLSGMPDASVDCVVTSPPYWGLRDYGHPDQYGAEDSPEDYIHTLCTTFDQVHRVLADDGTLWINIGDRYAANSDGCRRGQGFHDRQPFTRPASDLAPKNLLGLPWRLAFALQTHDWVLRNAVIWHKPNAMPESVTDRLSCRYEHIFLFVKQRRYHFDLDPIRRPYTDDRTLPRRSRTGGTRRNSITTTWPPIGGTRGTQGCTGPSARRRSGTDGKYADADPAFRGKAHGTQMQPTGTRHAAAHPNGRNPGDVWTIPTRPYRQAHFAVFPIDIPLRAIAAGCREGGTVLDPFAGAGTTLLAAHQLDRHAVGIDVNPAYAELALTRLRRAHGAKGGKR</sequence>
<evidence type="ECO:0000256" key="5">
    <source>
        <dbReference type="ARBA" id="ARBA00022747"/>
    </source>
</evidence>
<comment type="caution">
    <text evidence="11">The sequence shown here is derived from an EMBL/GenBank/DDBJ whole genome shotgun (WGS) entry which is preliminary data.</text>
</comment>
<keyword evidence="5" id="KW-0680">Restriction system</keyword>
<dbReference type="InterPro" id="IPR002941">
    <property type="entry name" value="DNA_methylase_N4/N6"/>
</dbReference>
<dbReference type="PRINTS" id="PR00508">
    <property type="entry name" value="S21N4MTFRASE"/>
</dbReference>
<keyword evidence="4" id="KW-0949">S-adenosyl-L-methionine</keyword>
<dbReference type="AlphaFoldDB" id="A0A852U7F2"/>
<comment type="catalytic activity">
    <reaction evidence="7">
        <text>a 2'-deoxycytidine in DNA + S-adenosyl-L-methionine = an N(4)-methyl-2'-deoxycytidine in DNA + S-adenosyl-L-homocysteine + H(+)</text>
        <dbReference type="Rhea" id="RHEA:16857"/>
        <dbReference type="Rhea" id="RHEA-COMP:11369"/>
        <dbReference type="Rhea" id="RHEA-COMP:13674"/>
        <dbReference type="ChEBI" id="CHEBI:15378"/>
        <dbReference type="ChEBI" id="CHEBI:57856"/>
        <dbReference type="ChEBI" id="CHEBI:59789"/>
        <dbReference type="ChEBI" id="CHEBI:85452"/>
        <dbReference type="ChEBI" id="CHEBI:137933"/>
        <dbReference type="EC" id="2.1.1.113"/>
    </reaction>
</comment>
<evidence type="ECO:0000256" key="9">
    <source>
        <dbReference type="SAM" id="MobiDB-lite"/>
    </source>
</evidence>
<feature type="compositionally biased region" description="Low complexity" evidence="9">
    <location>
        <begin position="197"/>
        <end position="208"/>
    </location>
</feature>
<dbReference type="CDD" id="cd02440">
    <property type="entry name" value="AdoMet_MTases"/>
    <property type="match status" value="1"/>
</dbReference>
<dbReference type="GO" id="GO:0008170">
    <property type="term" value="F:N-methyltransferase activity"/>
    <property type="evidence" value="ECO:0007669"/>
    <property type="project" value="InterPro"/>
</dbReference>
<dbReference type="Pfam" id="PF01555">
    <property type="entry name" value="N6_N4_Mtase"/>
    <property type="match status" value="1"/>
</dbReference>
<dbReference type="Proteomes" id="UP000589036">
    <property type="component" value="Unassembled WGS sequence"/>
</dbReference>
<evidence type="ECO:0000313" key="11">
    <source>
        <dbReference type="EMBL" id="NYE49994.1"/>
    </source>
</evidence>
<keyword evidence="12" id="KW-1185">Reference proteome</keyword>
<comment type="similarity">
    <text evidence="1">Belongs to the N(4)/N(6)-methyltransferase family. N(4) subfamily.</text>
</comment>
<dbReference type="RefSeq" id="WP_179645558.1">
    <property type="nucleotide sequence ID" value="NZ_BAAAYY010000019.1"/>
</dbReference>